<dbReference type="OrthoDB" id="5875367at2759"/>
<feature type="region of interest" description="Disordered" evidence="1">
    <location>
        <begin position="1"/>
        <end position="49"/>
    </location>
</feature>
<sequence length="621" mass="67130">MRSPAPLAPWRYNASGVGSRRQTGTAARRGPGPHFREEPEAQGKGRDLGAAARLCGVTARHPAPLVSDAVDVASRDVRRAPQVSDAYLEPRKGRVGDPCRAPSSRPARRAEPSPGPGSRVPGPSPAWCSPCFSPHRVLAPGATGWVPDAGRLRPGPLLRGEEAAGREPHPCPVALPFHRGRLHHRIFHRQPVGHAALLMAGSVGWTEPAPAGHPAAGDAQGRGSGQSTARALAFTRTPRFQTPSEFLENPSQSSRLTAPFRKHVRPKKQHEIRRLGELVKKLSDVTGCTQVVDVGSGQGHLSRFMSLGLGLKVKSIEGDQRLVGRARRLDQELLQTLEKEDKRKLQGVPTAPRCSPHHVARWVDPTALCDELLLPLENAPRGGARLLLTGLHACGDLSVALLRHFSCPEVAALALVGCCYMKLSDPGGYPLSQWVAALPGSELSYRLREGACHALEEYAERLQDTAPGLRTHCYRAALEAAIRRAQPELRRPGVQGIPRAHEAKIEQYVRRGLQRVGLDPQLPLDAAALCAQQAQENRVVAFFSLALLLAPLVETLILLDRLLYLQEQGEGPGPRGTPTSVPTDCHCGDCQATSFSHQWDGSGMRGLFSWPLACIPGVHFK</sequence>
<protein>
    <submittedName>
        <fullName evidence="4">Protein RRNAD1 isoform X1</fullName>
    </submittedName>
</protein>
<dbReference type="InterPro" id="IPR020596">
    <property type="entry name" value="rRNA_Ade_Mease_Trfase_CS"/>
</dbReference>
<evidence type="ECO:0000256" key="1">
    <source>
        <dbReference type="SAM" id="MobiDB-lite"/>
    </source>
</evidence>
<proteinExistence type="predicted"/>
<dbReference type="GO" id="GO:0000179">
    <property type="term" value="F:rRNA (adenine-N6,N6-)-dimethyltransferase activity"/>
    <property type="evidence" value="ECO:0007669"/>
    <property type="project" value="InterPro"/>
</dbReference>
<evidence type="ECO:0000259" key="2">
    <source>
        <dbReference type="Pfam" id="PF13679"/>
    </source>
</evidence>
<feature type="compositionally biased region" description="Polar residues" evidence="1">
    <location>
        <begin position="243"/>
        <end position="256"/>
    </location>
</feature>
<feature type="compositionally biased region" description="Basic and acidic residues" evidence="1">
    <location>
        <begin position="34"/>
        <end position="47"/>
    </location>
</feature>
<dbReference type="KEGG" id="hai:109393441"/>
<dbReference type="SUPFAM" id="SSF53335">
    <property type="entry name" value="S-adenosyl-L-methionine-dependent methyltransferases"/>
    <property type="match status" value="1"/>
</dbReference>
<reference evidence="4" key="1">
    <citation type="submission" date="2025-08" db="UniProtKB">
        <authorList>
            <consortium name="RefSeq"/>
        </authorList>
    </citation>
    <scope>IDENTIFICATION</scope>
    <source>
        <tissue evidence="4">Muscle</tissue>
    </source>
</reference>
<dbReference type="Pfam" id="PF13679">
    <property type="entry name" value="Methyltransf_32"/>
    <property type="match status" value="1"/>
</dbReference>
<accession>A0A8B7T102</accession>
<evidence type="ECO:0000313" key="4">
    <source>
        <dbReference type="RefSeq" id="XP_019518185.1"/>
    </source>
</evidence>
<feature type="compositionally biased region" description="Low complexity" evidence="1">
    <location>
        <begin position="209"/>
        <end position="221"/>
    </location>
</feature>
<dbReference type="InterPro" id="IPR052220">
    <property type="entry name" value="METTL25"/>
</dbReference>
<dbReference type="PANTHER" id="PTHR12496:SF2">
    <property type="entry name" value="METHYLTRANSFERASE-LIKE PROTEIN 25B"/>
    <property type="match status" value="1"/>
</dbReference>
<feature type="compositionally biased region" description="Basic and acidic residues" evidence="1">
    <location>
        <begin position="88"/>
        <end position="97"/>
    </location>
</feature>
<organism evidence="3 4">
    <name type="scientific">Hipposideros armiger</name>
    <name type="common">Great Himalayan leaf-nosed bat</name>
    <dbReference type="NCBI Taxonomy" id="186990"/>
    <lineage>
        <taxon>Eukaryota</taxon>
        <taxon>Metazoa</taxon>
        <taxon>Chordata</taxon>
        <taxon>Craniata</taxon>
        <taxon>Vertebrata</taxon>
        <taxon>Euteleostomi</taxon>
        <taxon>Mammalia</taxon>
        <taxon>Eutheria</taxon>
        <taxon>Laurasiatheria</taxon>
        <taxon>Chiroptera</taxon>
        <taxon>Yinpterochiroptera</taxon>
        <taxon>Rhinolophoidea</taxon>
        <taxon>Hipposideridae</taxon>
        <taxon>Hipposideros</taxon>
    </lineage>
</organism>
<dbReference type="PANTHER" id="PTHR12496">
    <property type="entry name" value="CGI-41 METHYLTRANSFERASE"/>
    <property type="match status" value="1"/>
</dbReference>
<dbReference type="AlphaFoldDB" id="A0A8B7T102"/>
<dbReference type="PROSITE" id="PS01131">
    <property type="entry name" value="RRNA_A_DIMETH"/>
    <property type="match status" value="1"/>
</dbReference>
<evidence type="ECO:0000313" key="3">
    <source>
        <dbReference type="Proteomes" id="UP000694851"/>
    </source>
</evidence>
<dbReference type="RefSeq" id="XP_019518185.1">
    <property type="nucleotide sequence ID" value="XM_019662640.1"/>
</dbReference>
<feature type="region of interest" description="Disordered" evidence="1">
    <location>
        <begin position="209"/>
        <end position="228"/>
    </location>
</feature>
<dbReference type="InterPro" id="IPR025714">
    <property type="entry name" value="Methyltranfer_dom"/>
</dbReference>
<feature type="domain" description="Methyltransferase" evidence="2">
    <location>
        <begin position="267"/>
        <end position="424"/>
    </location>
</feature>
<dbReference type="GeneID" id="109393441"/>
<feature type="region of interest" description="Disordered" evidence="1">
    <location>
        <begin position="71"/>
        <end position="124"/>
    </location>
</feature>
<keyword evidence="3" id="KW-1185">Reference proteome</keyword>
<dbReference type="InterPro" id="IPR029063">
    <property type="entry name" value="SAM-dependent_MTases_sf"/>
</dbReference>
<dbReference type="CTD" id="51093"/>
<name>A0A8B7T102_HIPAR</name>
<gene>
    <name evidence="4" type="primary">RRNAD1</name>
</gene>
<dbReference type="Proteomes" id="UP000694851">
    <property type="component" value="Unplaced"/>
</dbReference>
<feature type="region of interest" description="Disordered" evidence="1">
    <location>
        <begin position="243"/>
        <end position="268"/>
    </location>
</feature>